<reference evidence="3 5" key="2">
    <citation type="submission" date="2019-03" db="EMBL/GenBank/DDBJ databases">
        <title>Genomic Encyclopedia of Type Strains, Phase IV (KMG-IV): sequencing the most valuable type-strain genomes for metagenomic binning, comparative biology and taxonomic classification.</title>
        <authorList>
            <person name="Goeker M."/>
        </authorList>
    </citation>
    <scope>NUCLEOTIDE SEQUENCE [LARGE SCALE GENOMIC DNA]</scope>
    <source>
        <strain evidence="3 5">DSM 20580</strain>
    </source>
</reference>
<feature type="transmembrane region" description="Helical" evidence="1">
    <location>
        <begin position="7"/>
        <end position="23"/>
    </location>
</feature>
<evidence type="ECO:0000313" key="5">
    <source>
        <dbReference type="Proteomes" id="UP000294641"/>
    </source>
</evidence>
<dbReference type="RefSeq" id="WP_109349896.1">
    <property type="nucleotide sequence ID" value="NZ_BJUE01000017.1"/>
</dbReference>
<sequence length="79" mass="9243">MNNKTSFIMSMTFLVTSGILYGMERIAFYYQMVNLDGEIEMNIFFRNPFIIVFLALSVMLLIVFIISNRNNSLIKKYVV</sequence>
<keyword evidence="1" id="KW-0812">Transmembrane</keyword>
<evidence type="ECO:0000313" key="4">
    <source>
        <dbReference type="Proteomes" id="UP000254330"/>
    </source>
</evidence>
<name>A0A8B4Q5E3_9BACL</name>
<protein>
    <submittedName>
        <fullName evidence="2">Uncharacterized protein</fullName>
    </submittedName>
</protein>
<dbReference type="EMBL" id="SNZG01000019">
    <property type="protein sequence ID" value="TDR37803.1"/>
    <property type="molecule type" value="Genomic_DNA"/>
</dbReference>
<keyword evidence="1" id="KW-0472">Membrane</keyword>
<keyword evidence="5" id="KW-1185">Reference proteome</keyword>
<evidence type="ECO:0000256" key="1">
    <source>
        <dbReference type="SAM" id="Phobius"/>
    </source>
</evidence>
<comment type="caution">
    <text evidence="2">The sequence shown here is derived from an EMBL/GenBank/DDBJ whole genome shotgun (WGS) entry which is preliminary data.</text>
</comment>
<dbReference type="EMBL" id="UGNP01000001">
    <property type="protein sequence ID" value="STX08479.1"/>
    <property type="molecule type" value="Genomic_DNA"/>
</dbReference>
<dbReference type="Proteomes" id="UP000294641">
    <property type="component" value="Unassembled WGS sequence"/>
</dbReference>
<feature type="transmembrane region" description="Helical" evidence="1">
    <location>
        <begin position="43"/>
        <end position="66"/>
    </location>
</feature>
<evidence type="ECO:0000313" key="2">
    <source>
        <dbReference type="EMBL" id="STX08479.1"/>
    </source>
</evidence>
<dbReference type="AlphaFoldDB" id="A0A8B4Q5E3"/>
<keyword evidence="1" id="KW-1133">Transmembrane helix</keyword>
<accession>A0A8B4Q5E3</accession>
<dbReference type="Proteomes" id="UP000254330">
    <property type="component" value="Unassembled WGS sequence"/>
</dbReference>
<proteinExistence type="predicted"/>
<gene>
    <name evidence="3" type="ORF">DFR61_11939</name>
    <name evidence="2" type="ORF">NCTC10597_00138</name>
</gene>
<evidence type="ECO:0000313" key="3">
    <source>
        <dbReference type="EMBL" id="TDR37803.1"/>
    </source>
</evidence>
<reference evidence="2 4" key="1">
    <citation type="submission" date="2018-06" db="EMBL/GenBank/DDBJ databases">
        <authorList>
            <consortium name="Pathogen Informatics"/>
            <person name="Doyle S."/>
        </authorList>
    </citation>
    <scope>NUCLEOTIDE SEQUENCE [LARGE SCALE GENOMIC DNA]</scope>
    <source>
        <strain evidence="2 4">NCTC10597</strain>
    </source>
</reference>
<organism evidence="2 4">
    <name type="scientific">Kurthia zopfii</name>
    <dbReference type="NCBI Taxonomy" id="1650"/>
    <lineage>
        <taxon>Bacteria</taxon>
        <taxon>Bacillati</taxon>
        <taxon>Bacillota</taxon>
        <taxon>Bacilli</taxon>
        <taxon>Bacillales</taxon>
        <taxon>Caryophanaceae</taxon>
        <taxon>Kurthia</taxon>
    </lineage>
</organism>